<dbReference type="InterPro" id="IPR007863">
    <property type="entry name" value="Peptidase_M16_C"/>
</dbReference>
<dbReference type="SUPFAM" id="SSF63411">
    <property type="entry name" value="LuxS/MPP-like metallohydrolase"/>
    <property type="match status" value="2"/>
</dbReference>
<evidence type="ECO:0000256" key="2">
    <source>
        <dbReference type="ARBA" id="ARBA00022670"/>
    </source>
</evidence>
<reference evidence="9" key="1">
    <citation type="submission" date="2016-10" db="EMBL/GenBank/DDBJ databases">
        <authorList>
            <person name="Varghese N."/>
            <person name="Submissions S."/>
        </authorList>
    </citation>
    <scope>NUCLEOTIDE SEQUENCE [LARGE SCALE GENOMIC DNA]</scope>
    <source>
        <strain evidence="9">CGMCC 4.3516</strain>
    </source>
</reference>
<dbReference type="STRING" id="58114.SAMN05216270_11530"/>
<protein>
    <submittedName>
        <fullName evidence="8">Predicted Zn-dependent peptidase</fullName>
    </submittedName>
</protein>
<dbReference type="RefSeq" id="WP_091039454.1">
    <property type="nucleotide sequence ID" value="NZ_FNAD01000015.1"/>
</dbReference>
<gene>
    <name evidence="8" type="ORF">SAMN05216270_11530</name>
</gene>
<evidence type="ECO:0000259" key="6">
    <source>
        <dbReference type="Pfam" id="PF00675"/>
    </source>
</evidence>
<evidence type="ECO:0000256" key="5">
    <source>
        <dbReference type="ARBA" id="ARBA00023049"/>
    </source>
</evidence>
<feature type="domain" description="Peptidase M16 N-terminal" evidence="6">
    <location>
        <begin position="23"/>
        <end position="140"/>
    </location>
</feature>
<dbReference type="InterPro" id="IPR011765">
    <property type="entry name" value="Pept_M16_N"/>
</dbReference>
<accession>A0A1G7AYW7</accession>
<evidence type="ECO:0000256" key="3">
    <source>
        <dbReference type="ARBA" id="ARBA00022801"/>
    </source>
</evidence>
<keyword evidence="4" id="KW-0862">Zinc</keyword>
<keyword evidence="9" id="KW-1185">Reference proteome</keyword>
<dbReference type="GO" id="GO:0008237">
    <property type="term" value="F:metallopeptidase activity"/>
    <property type="evidence" value="ECO:0007669"/>
    <property type="project" value="UniProtKB-KW"/>
</dbReference>
<dbReference type="OrthoDB" id="9811314at2"/>
<comment type="similarity">
    <text evidence="1">Belongs to the peptidase M16 family.</text>
</comment>
<dbReference type="Gene3D" id="3.30.830.10">
    <property type="entry name" value="Metalloenzyme, LuxS/M16 peptidase-like"/>
    <property type="match status" value="2"/>
</dbReference>
<dbReference type="Proteomes" id="UP000198949">
    <property type="component" value="Unassembled WGS sequence"/>
</dbReference>
<name>A0A1G7AYW7_9ACTN</name>
<keyword evidence="3" id="KW-0378">Hydrolase</keyword>
<evidence type="ECO:0000256" key="1">
    <source>
        <dbReference type="ARBA" id="ARBA00007261"/>
    </source>
</evidence>
<dbReference type="GO" id="GO:0046872">
    <property type="term" value="F:metal ion binding"/>
    <property type="evidence" value="ECO:0007669"/>
    <property type="project" value="InterPro"/>
</dbReference>
<dbReference type="Pfam" id="PF05193">
    <property type="entry name" value="Peptidase_M16_C"/>
    <property type="match status" value="1"/>
</dbReference>
<dbReference type="AlphaFoldDB" id="A0A1G7AYW7"/>
<dbReference type="InterPro" id="IPR011249">
    <property type="entry name" value="Metalloenz_LuxS/M16"/>
</dbReference>
<keyword evidence="5" id="KW-0482">Metalloprotease</keyword>
<evidence type="ECO:0000313" key="8">
    <source>
        <dbReference type="EMBL" id="SDE20088.1"/>
    </source>
</evidence>
<dbReference type="PANTHER" id="PTHR43690:SF17">
    <property type="entry name" value="PROTEIN YHJJ"/>
    <property type="match status" value="1"/>
</dbReference>
<dbReference type="Pfam" id="PF00675">
    <property type="entry name" value="Peptidase_M16"/>
    <property type="match status" value="1"/>
</dbReference>
<evidence type="ECO:0000313" key="9">
    <source>
        <dbReference type="Proteomes" id="UP000198949"/>
    </source>
</evidence>
<dbReference type="PANTHER" id="PTHR43690">
    <property type="entry name" value="NARDILYSIN"/>
    <property type="match status" value="1"/>
</dbReference>
<dbReference type="GO" id="GO:0006508">
    <property type="term" value="P:proteolysis"/>
    <property type="evidence" value="ECO:0007669"/>
    <property type="project" value="UniProtKB-KW"/>
</dbReference>
<sequence>MTVATIPAPAFAIERFRLANGLRVVLAPDPGAPVVGVAVVYDVGMRSEPEGRTGFAHLFEHMMFQGSHNVGKAEHMRHVQSAGGTFNGSTHIDYTDYFNLLPSNGLELALFLEADRMRGPAITEENLANQVSVVKEEIRVNVLNRPYGGFPWIKLPPVMFDTFANSHDGYGAFDDLDAATVEDAQSFFDAYYAASNAVLSVAGDFDPVEARALVERHFGNVEARPAPVHPPFEEPDLTAERRHSYVDERATLPALAAAWRVPDPVTDLDAFLPYVVLGELLTDGDASRLVERLIHNDRTATAVAAHTTFMAEPFASRGPTAMLVQAFLPPGTAVDTVLGQVDEELARVAEGVEEAELDRVKARVAAQLLRGDDSVMGRSRRLATAEIFHGDAAMATRFAALLGEVTAASVAQAAAALTPQRRAVLEVVPGGAQ</sequence>
<feature type="domain" description="Peptidase M16 C-terminal" evidence="7">
    <location>
        <begin position="179"/>
        <end position="363"/>
    </location>
</feature>
<organism evidence="8 9">
    <name type="scientific">Glycomyces harbinensis</name>
    <dbReference type="NCBI Taxonomy" id="58114"/>
    <lineage>
        <taxon>Bacteria</taxon>
        <taxon>Bacillati</taxon>
        <taxon>Actinomycetota</taxon>
        <taxon>Actinomycetes</taxon>
        <taxon>Glycomycetales</taxon>
        <taxon>Glycomycetaceae</taxon>
        <taxon>Glycomyces</taxon>
    </lineage>
</organism>
<dbReference type="EMBL" id="FNAD01000015">
    <property type="protein sequence ID" value="SDE20088.1"/>
    <property type="molecule type" value="Genomic_DNA"/>
</dbReference>
<dbReference type="InterPro" id="IPR050626">
    <property type="entry name" value="Peptidase_M16"/>
</dbReference>
<proteinExistence type="inferred from homology"/>
<evidence type="ECO:0000259" key="7">
    <source>
        <dbReference type="Pfam" id="PF05193"/>
    </source>
</evidence>
<evidence type="ECO:0000256" key="4">
    <source>
        <dbReference type="ARBA" id="ARBA00022833"/>
    </source>
</evidence>
<keyword evidence="2" id="KW-0645">Protease</keyword>